<protein>
    <submittedName>
        <fullName evidence="2">Uncharacterized protein</fullName>
    </submittedName>
</protein>
<evidence type="ECO:0000313" key="2">
    <source>
        <dbReference type="EMBL" id="MPC09025.1"/>
    </source>
</evidence>
<dbReference type="Proteomes" id="UP000324222">
    <property type="component" value="Unassembled WGS sequence"/>
</dbReference>
<dbReference type="EMBL" id="VSRR010000053">
    <property type="protein sequence ID" value="MPC09025.1"/>
    <property type="molecule type" value="Genomic_DNA"/>
</dbReference>
<evidence type="ECO:0000313" key="3">
    <source>
        <dbReference type="Proteomes" id="UP000324222"/>
    </source>
</evidence>
<dbReference type="AlphaFoldDB" id="A0A5B7CI95"/>
<organism evidence="2 3">
    <name type="scientific">Portunus trituberculatus</name>
    <name type="common">Swimming crab</name>
    <name type="synonym">Neptunus trituberculatus</name>
    <dbReference type="NCBI Taxonomy" id="210409"/>
    <lineage>
        <taxon>Eukaryota</taxon>
        <taxon>Metazoa</taxon>
        <taxon>Ecdysozoa</taxon>
        <taxon>Arthropoda</taxon>
        <taxon>Crustacea</taxon>
        <taxon>Multicrustacea</taxon>
        <taxon>Malacostraca</taxon>
        <taxon>Eumalacostraca</taxon>
        <taxon>Eucarida</taxon>
        <taxon>Decapoda</taxon>
        <taxon>Pleocyemata</taxon>
        <taxon>Brachyura</taxon>
        <taxon>Eubrachyura</taxon>
        <taxon>Portunoidea</taxon>
        <taxon>Portunidae</taxon>
        <taxon>Portuninae</taxon>
        <taxon>Portunus</taxon>
    </lineage>
</organism>
<keyword evidence="3" id="KW-1185">Reference proteome</keyword>
<sequence length="78" mass="8502">MGKTRTGGRDGERNEGDARRERRREGVRSPSGDATFQESLSALLSPSRGRHGNSLRREGAPGRRRGGQTTARLRPSGD</sequence>
<name>A0A5B7CI95_PORTR</name>
<proteinExistence type="predicted"/>
<feature type="compositionally biased region" description="Basic and acidic residues" evidence="1">
    <location>
        <begin position="7"/>
        <end position="27"/>
    </location>
</feature>
<feature type="region of interest" description="Disordered" evidence="1">
    <location>
        <begin position="1"/>
        <end position="78"/>
    </location>
</feature>
<comment type="caution">
    <text evidence="2">The sequence shown here is derived from an EMBL/GenBank/DDBJ whole genome shotgun (WGS) entry which is preliminary data.</text>
</comment>
<feature type="compositionally biased region" description="Polar residues" evidence="1">
    <location>
        <begin position="32"/>
        <end position="44"/>
    </location>
</feature>
<accession>A0A5B7CI95</accession>
<evidence type="ECO:0000256" key="1">
    <source>
        <dbReference type="SAM" id="MobiDB-lite"/>
    </source>
</evidence>
<reference evidence="2 3" key="1">
    <citation type="submission" date="2019-05" db="EMBL/GenBank/DDBJ databases">
        <title>Another draft genome of Portunus trituberculatus and its Hox gene families provides insights of decapod evolution.</title>
        <authorList>
            <person name="Jeong J.-H."/>
            <person name="Song I."/>
            <person name="Kim S."/>
            <person name="Choi T."/>
            <person name="Kim D."/>
            <person name="Ryu S."/>
            <person name="Kim W."/>
        </authorList>
    </citation>
    <scope>NUCLEOTIDE SEQUENCE [LARGE SCALE GENOMIC DNA]</scope>
    <source>
        <tissue evidence="2">Muscle</tissue>
    </source>
</reference>
<gene>
    <name evidence="2" type="ORF">E2C01_001627</name>
</gene>